<evidence type="ECO:0000256" key="4">
    <source>
        <dbReference type="ARBA" id="ARBA00022833"/>
    </source>
</evidence>
<evidence type="ECO:0000313" key="8">
    <source>
        <dbReference type="EMBL" id="SJL14324.1"/>
    </source>
</evidence>
<evidence type="ECO:0000256" key="1">
    <source>
        <dbReference type="ARBA" id="ARBA00004123"/>
    </source>
</evidence>
<name>A0A284RZZ6_ARMOS</name>
<keyword evidence="4" id="KW-0862">Zinc</keyword>
<gene>
    <name evidence="8" type="ORF">ARMOST_17780</name>
</gene>
<organism evidence="8 9">
    <name type="scientific">Armillaria ostoyae</name>
    <name type="common">Armillaria root rot fungus</name>
    <dbReference type="NCBI Taxonomy" id="47428"/>
    <lineage>
        <taxon>Eukaryota</taxon>
        <taxon>Fungi</taxon>
        <taxon>Dikarya</taxon>
        <taxon>Basidiomycota</taxon>
        <taxon>Agaricomycotina</taxon>
        <taxon>Agaricomycetes</taxon>
        <taxon>Agaricomycetidae</taxon>
        <taxon>Agaricales</taxon>
        <taxon>Marasmiineae</taxon>
        <taxon>Physalacriaceae</taxon>
        <taxon>Armillaria</taxon>
    </lineage>
</organism>
<dbReference type="Proteomes" id="UP000219338">
    <property type="component" value="Unassembled WGS sequence"/>
</dbReference>
<dbReference type="InterPro" id="IPR008906">
    <property type="entry name" value="HATC_C_dom"/>
</dbReference>
<keyword evidence="5" id="KW-0539">Nucleus</keyword>
<evidence type="ECO:0000259" key="7">
    <source>
        <dbReference type="Pfam" id="PF05699"/>
    </source>
</evidence>
<dbReference type="GO" id="GO:0046983">
    <property type="term" value="F:protein dimerization activity"/>
    <property type="evidence" value="ECO:0007669"/>
    <property type="project" value="InterPro"/>
</dbReference>
<reference evidence="9" key="1">
    <citation type="journal article" date="2017" name="Nat. Ecol. Evol.">
        <title>Genome expansion and lineage-specific genetic innovations in the forest pathogenic fungi Armillaria.</title>
        <authorList>
            <person name="Sipos G."/>
            <person name="Prasanna A.N."/>
            <person name="Walter M.C."/>
            <person name="O'Connor E."/>
            <person name="Balint B."/>
            <person name="Krizsan K."/>
            <person name="Kiss B."/>
            <person name="Hess J."/>
            <person name="Varga T."/>
            <person name="Slot J."/>
            <person name="Riley R."/>
            <person name="Boka B."/>
            <person name="Rigling D."/>
            <person name="Barry K."/>
            <person name="Lee J."/>
            <person name="Mihaltcheva S."/>
            <person name="LaButti K."/>
            <person name="Lipzen A."/>
            <person name="Waldron R."/>
            <person name="Moloney N.M."/>
            <person name="Sperisen C."/>
            <person name="Kredics L."/>
            <person name="Vagvoelgyi C."/>
            <person name="Patrignani A."/>
            <person name="Fitzpatrick D."/>
            <person name="Nagy I."/>
            <person name="Doyle S."/>
            <person name="Anderson J.B."/>
            <person name="Grigoriev I.V."/>
            <person name="Gueldener U."/>
            <person name="Muensterkoetter M."/>
            <person name="Nagy L.G."/>
        </authorList>
    </citation>
    <scope>NUCLEOTIDE SEQUENCE [LARGE SCALE GENOMIC DNA]</scope>
    <source>
        <strain evidence="9">C18/9</strain>
    </source>
</reference>
<dbReference type="EMBL" id="FUEG01000023">
    <property type="protein sequence ID" value="SJL14324.1"/>
    <property type="molecule type" value="Genomic_DNA"/>
</dbReference>
<dbReference type="PANTHER" id="PTHR46481:SF10">
    <property type="entry name" value="ZINC FINGER BED DOMAIN-CONTAINING PROTEIN 39"/>
    <property type="match status" value="1"/>
</dbReference>
<dbReference type="InterPro" id="IPR012337">
    <property type="entry name" value="RNaseH-like_sf"/>
</dbReference>
<keyword evidence="9" id="KW-1185">Reference proteome</keyword>
<evidence type="ECO:0000256" key="6">
    <source>
        <dbReference type="SAM" id="MobiDB-lite"/>
    </source>
</evidence>
<evidence type="ECO:0000256" key="2">
    <source>
        <dbReference type="ARBA" id="ARBA00022723"/>
    </source>
</evidence>
<feature type="compositionally biased region" description="Polar residues" evidence="6">
    <location>
        <begin position="104"/>
        <end position="118"/>
    </location>
</feature>
<comment type="subcellular location">
    <subcellularLocation>
        <location evidence="1">Nucleus</location>
    </subcellularLocation>
</comment>
<dbReference type="PANTHER" id="PTHR46481">
    <property type="entry name" value="ZINC FINGER BED DOMAIN-CONTAINING PROTEIN 4"/>
    <property type="match status" value="1"/>
</dbReference>
<dbReference type="OMA" id="PAYIMAM"/>
<accession>A0A284RZZ6</accession>
<protein>
    <recommendedName>
        <fullName evidence="7">HAT C-terminal dimerisation domain-containing protein</fullName>
    </recommendedName>
</protein>
<dbReference type="GO" id="GO:0005634">
    <property type="term" value="C:nucleus"/>
    <property type="evidence" value="ECO:0007669"/>
    <property type="project" value="UniProtKB-SubCell"/>
</dbReference>
<sequence length="777" mass="86772">MAPTGRRGGRTRAQRRGGQTELTAVTESEAPGPTETLAVHPGGALNARFRVQGLETNVPSQPNYSPQHGQQPPLPSPHVQTTPPSIRSRRHQDDPADLNDENPFASTPERNTSHSQPQPILGGSLASADDAEIFNFDTLSDSSGPTMPTPILQMPDIPDLRPFFQVREDRVHCIFCSAHQITTSFSHTSTSTSNWRRHLYTKHLSLWVAACDKLKIKITADAAEAIVAAYRESQGQEHKNTPSTASNVGGVPAFSLEAFVDALIAFIAANDQSFNVIESPELRRIFLMLREELTDADIPHRTQIRSRVMEIWEEHLKQLSREMQSALGKISFTTDLWSNANLVPFMAVTAHWIDTKEVHPPNGGNMYLALTLRADLIGFHCVPGHHDGEHLARAFLHIVDRLCIALKMGWISLNNASNNDTMLAWLETLLTQRGIPFDALKRHIRCFAHIVNLACKAVLKAITNLDHALDHGEFVLPPGRPTNFNAACQRDPIATVRTIVRVVPHAFQQILSAEKTPCISDTIPAFEAMRSTWEALQDELPHLSEIIDAGLDKLAEYRNRADDVDVHFLSIIIHPSYKMEWFRDNMPDRVSDIKKLFIETLREYRNSPELRTPARTLAPNSGNALARARDILRMRSGARTSAPPQSLGAEVDAYLSDPTRNDVSILMFWQENQKRYPTIFSFALDILPIQGTAVPSERVFSSGKETDTLRRNRLGAEAMEALQMLKFSIRKGRGLNFMDGLDEASQIQELEALLHQQTLVPEDMQAFIRSLASHSIV</sequence>
<dbReference type="Pfam" id="PF05699">
    <property type="entry name" value="Dimer_Tnp_hAT"/>
    <property type="match status" value="1"/>
</dbReference>
<proteinExistence type="predicted"/>
<keyword evidence="3" id="KW-0863">Zinc-finger</keyword>
<dbReference type="AlphaFoldDB" id="A0A284RZZ6"/>
<feature type="compositionally biased region" description="Polar residues" evidence="6">
    <location>
        <begin position="54"/>
        <end position="70"/>
    </location>
</feature>
<feature type="region of interest" description="Disordered" evidence="6">
    <location>
        <begin position="1"/>
        <end position="124"/>
    </location>
</feature>
<dbReference type="SUPFAM" id="SSF53098">
    <property type="entry name" value="Ribonuclease H-like"/>
    <property type="match status" value="1"/>
</dbReference>
<dbReference type="GO" id="GO:0008270">
    <property type="term" value="F:zinc ion binding"/>
    <property type="evidence" value="ECO:0007669"/>
    <property type="project" value="UniProtKB-KW"/>
</dbReference>
<dbReference type="OrthoDB" id="3250324at2759"/>
<evidence type="ECO:0000256" key="3">
    <source>
        <dbReference type="ARBA" id="ARBA00022771"/>
    </source>
</evidence>
<evidence type="ECO:0000256" key="5">
    <source>
        <dbReference type="ARBA" id="ARBA00023242"/>
    </source>
</evidence>
<keyword evidence="2" id="KW-0479">Metal-binding</keyword>
<dbReference type="InterPro" id="IPR052035">
    <property type="entry name" value="ZnF_BED_domain_contain"/>
</dbReference>
<evidence type="ECO:0000313" key="9">
    <source>
        <dbReference type="Proteomes" id="UP000219338"/>
    </source>
</evidence>
<feature type="domain" description="HAT C-terminal dimerisation" evidence="7">
    <location>
        <begin position="651"/>
        <end position="726"/>
    </location>
</feature>